<gene>
    <name evidence="2" type="ORF">Cvel_13737</name>
</gene>
<reference evidence="2" key="1">
    <citation type="submission" date="2014-11" db="EMBL/GenBank/DDBJ databases">
        <authorList>
            <person name="Otto D Thomas"/>
            <person name="Naeem Raeece"/>
        </authorList>
    </citation>
    <scope>NUCLEOTIDE SEQUENCE</scope>
</reference>
<feature type="compositionally biased region" description="Polar residues" evidence="1">
    <location>
        <begin position="1"/>
        <end position="22"/>
    </location>
</feature>
<proteinExistence type="predicted"/>
<name>A0A0G4IEL7_9ALVE</name>
<dbReference type="VEuPathDB" id="CryptoDB:Cvel_13737"/>
<feature type="compositionally biased region" description="Polar residues" evidence="1">
    <location>
        <begin position="33"/>
        <end position="48"/>
    </location>
</feature>
<feature type="compositionally biased region" description="Low complexity" evidence="1">
    <location>
        <begin position="583"/>
        <end position="594"/>
    </location>
</feature>
<protein>
    <submittedName>
        <fullName evidence="2">Uncharacterized protein</fullName>
    </submittedName>
</protein>
<organism evidence="2">
    <name type="scientific">Chromera velia CCMP2878</name>
    <dbReference type="NCBI Taxonomy" id="1169474"/>
    <lineage>
        <taxon>Eukaryota</taxon>
        <taxon>Sar</taxon>
        <taxon>Alveolata</taxon>
        <taxon>Colpodellida</taxon>
        <taxon>Chromeraceae</taxon>
        <taxon>Chromera</taxon>
    </lineage>
</organism>
<sequence length="970" mass="103703">MRQMVNSTPGETGASCSSSSPIPQRRGRKGTDSTRCSSRKGSLQSLQGEVTGKQVVKPSPCKGLRGKQQKFEKSSSSSRISLASGTSSCALVGDDLPSRFAIEMARKQQMEIFGAAGAAEGEGSPSLSTQVPLSGCGSASTMSLDALSTVGGGTGSSISGDIPDMRAVAAAACESVSPFPSPASGSLRFSLDDETREWIDLLKGCFLSRSELALLLDALPTAVWARRAASGDQMTGLKNSLTRSCEKSMRKHGLKIARNSLLKRLSALSKGDDSPSSSSDFDLTVGDLGRGEGSDARIAAETALVSLSSKWLEVLARVAAVRIRIPQQRGLMESADETASGYRIAFAGGSSIQHKVYEIDVPEGEIKADPLEVAETATPGRSSASRAFCPLPSPHRGRESRTVRTSLKLLCASRVGRVNVTAEAVSSQEPEQAEFASVLTPFRAQRENQAVIIQDLNHRGKAMRLLRRCAATIRDLRRIVPALSGSGRGEFCEVPFGGPGSQLSEGFHAKFAVSRSLGLLRAGLAEAEALAKSQTFLQFPGGGGRHQSMCSLLQQHHASPGTPNPLRVPPHPMHVPRHTPAAAISPMSASSPASEIQRSFPQPPLPPSSAAPYTLIPFDPRLAQTTDGSSAQQMEEEAADMHQQQEAEESHADQYQQHQEGHWEHDQQYAQHEQQQQHEWEGQQYPHHHQEQGQQEYQGQAEHSWVQVPQGQQQQQQQPEYHYSHEQHHTQEDSVYHQQSAHFQQQEQQQQYGENGDGSWAHAGDSAAAALYSFDAAAADAAAQQHHHQQPDHRMQAHDAASQEEAGGMCGGASVSPQSGEMEDGYGIPTPTPTEETDAPPLPIQVLPPADEIPSAGDCSPSHADWAAAVCAASPAPEAAPSHGMNYGGASYLLSPLPTGPDPWAPAGGHGMSPFVYSSPTDNRLMHAEHQFGLQHGGMNGNPPCVPPEMKLGQTENGGEEDEDVDLMQL</sequence>
<feature type="region of interest" description="Disordered" evidence="1">
    <location>
        <begin position="780"/>
        <end position="861"/>
    </location>
</feature>
<accession>A0A0G4IEL7</accession>
<evidence type="ECO:0000256" key="1">
    <source>
        <dbReference type="SAM" id="MobiDB-lite"/>
    </source>
</evidence>
<dbReference type="AlphaFoldDB" id="A0A0G4IEL7"/>
<feature type="compositionally biased region" description="Basic and acidic residues" evidence="1">
    <location>
        <begin position="722"/>
        <end position="735"/>
    </location>
</feature>
<feature type="region of interest" description="Disordered" evidence="1">
    <location>
        <begin position="376"/>
        <end position="398"/>
    </location>
</feature>
<feature type="region of interest" description="Disordered" evidence="1">
    <location>
        <begin position="942"/>
        <end position="970"/>
    </location>
</feature>
<evidence type="ECO:0000313" key="2">
    <source>
        <dbReference type="EMBL" id="CEM55679.1"/>
    </source>
</evidence>
<feature type="compositionally biased region" description="Low complexity" evidence="1">
    <location>
        <begin position="738"/>
        <end position="762"/>
    </location>
</feature>
<feature type="compositionally biased region" description="Acidic residues" evidence="1">
    <location>
        <begin position="958"/>
        <end position="970"/>
    </location>
</feature>
<feature type="compositionally biased region" description="Polar residues" evidence="1">
    <location>
        <begin position="623"/>
        <end position="633"/>
    </location>
</feature>
<dbReference type="EMBL" id="CDMZ01005899">
    <property type="protein sequence ID" value="CEM55679.1"/>
    <property type="molecule type" value="Genomic_DNA"/>
</dbReference>
<feature type="compositionally biased region" description="Basic and acidic residues" evidence="1">
    <location>
        <begin position="639"/>
        <end position="652"/>
    </location>
</feature>
<feature type="compositionally biased region" description="Low complexity" evidence="1">
    <location>
        <begin position="692"/>
        <end position="721"/>
    </location>
</feature>
<feature type="region of interest" description="Disordered" evidence="1">
    <location>
        <begin position="583"/>
        <end position="762"/>
    </location>
</feature>
<feature type="region of interest" description="Disordered" evidence="1">
    <location>
        <begin position="1"/>
        <end position="79"/>
    </location>
</feature>